<dbReference type="SMART" id="SM00173">
    <property type="entry name" value="RAS"/>
    <property type="match status" value="1"/>
</dbReference>
<evidence type="ECO:0000256" key="3">
    <source>
        <dbReference type="ARBA" id="ARBA00022801"/>
    </source>
</evidence>
<dbReference type="GO" id="GO:0005525">
    <property type="term" value="F:GTP binding"/>
    <property type="evidence" value="ECO:0007669"/>
    <property type="project" value="InterPro"/>
</dbReference>
<evidence type="ECO:0000256" key="1">
    <source>
        <dbReference type="ARBA" id="ARBA00008344"/>
    </source>
</evidence>
<keyword evidence="3" id="KW-0378">Hydrolase</keyword>
<proteinExistence type="inferred from homology"/>
<evidence type="ECO:0000256" key="4">
    <source>
        <dbReference type="ARBA" id="ARBA00048098"/>
    </source>
</evidence>
<evidence type="ECO:0000313" key="6">
    <source>
        <dbReference type="Proteomes" id="UP000092666"/>
    </source>
</evidence>
<dbReference type="EMBL" id="KV700124">
    <property type="protein sequence ID" value="OCF34678.1"/>
    <property type="molecule type" value="Genomic_DNA"/>
</dbReference>
<comment type="similarity">
    <text evidence="1">Belongs to the small GTPase superfamily. Ras family.</text>
</comment>
<dbReference type="PROSITE" id="PS51421">
    <property type="entry name" value="RAS"/>
    <property type="match status" value="1"/>
</dbReference>
<gene>
    <name evidence="5" type="ORF">I316_03721</name>
</gene>
<evidence type="ECO:0000313" key="5">
    <source>
        <dbReference type="EMBL" id="OCF34678.1"/>
    </source>
</evidence>
<organism evidence="5 6">
    <name type="scientific">Kwoniella heveanensis BCC8398</name>
    <dbReference type="NCBI Taxonomy" id="1296120"/>
    <lineage>
        <taxon>Eukaryota</taxon>
        <taxon>Fungi</taxon>
        <taxon>Dikarya</taxon>
        <taxon>Basidiomycota</taxon>
        <taxon>Agaricomycotina</taxon>
        <taxon>Tremellomycetes</taxon>
        <taxon>Tremellales</taxon>
        <taxon>Cryptococcaceae</taxon>
        <taxon>Kwoniella</taxon>
    </lineage>
</organism>
<dbReference type="SMART" id="SM00175">
    <property type="entry name" value="RAB"/>
    <property type="match status" value="1"/>
</dbReference>
<protein>
    <recommendedName>
        <fullName evidence="2">small monomeric GTPase</fullName>
        <ecNumber evidence="2">3.6.5.2</ecNumber>
    </recommendedName>
</protein>
<reference evidence="6" key="2">
    <citation type="submission" date="2013-12" db="EMBL/GenBank/DDBJ databases">
        <title>Evolution of pathogenesis and genome organization in the Tremellales.</title>
        <authorList>
            <person name="Cuomo C."/>
            <person name="Litvintseva A."/>
            <person name="Heitman J."/>
            <person name="Chen Y."/>
            <person name="Sun S."/>
            <person name="Springer D."/>
            <person name="Dromer F."/>
            <person name="Young S."/>
            <person name="Zeng Q."/>
            <person name="Chapman S."/>
            <person name="Gujja S."/>
            <person name="Saif S."/>
            <person name="Birren B."/>
        </authorList>
    </citation>
    <scope>NUCLEOTIDE SEQUENCE [LARGE SCALE GENOMIC DNA]</scope>
    <source>
        <strain evidence="6">BCC8398</strain>
    </source>
</reference>
<dbReference type="EC" id="3.6.5.2" evidence="2"/>
<dbReference type="Gene3D" id="3.40.50.300">
    <property type="entry name" value="P-loop containing nucleotide triphosphate hydrolases"/>
    <property type="match status" value="1"/>
</dbReference>
<dbReference type="SUPFAM" id="SSF52540">
    <property type="entry name" value="P-loop containing nucleoside triphosphate hydrolases"/>
    <property type="match status" value="1"/>
</dbReference>
<reference evidence="5 6" key="1">
    <citation type="submission" date="2013-07" db="EMBL/GenBank/DDBJ databases">
        <title>The Genome Sequence of Cryptococcus heveanensis BCC8398.</title>
        <authorList>
            <consortium name="The Broad Institute Genome Sequencing Platform"/>
            <person name="Cuomo C."/>
            <person name="Litvintseva A."/>
            <person name="Chen Y."/>
            <person name="Heitman J."/>
            <person name="Sun S."/>
            <person name="Springer D."/>
            <person name="Dromer F."/>
            <person name="Young S.K."/>
            <person name="Zeng Q."/>
            <person name="Gargeya S."/>
            <person name="Fitzgerald M."/>
            <person name="Abouelleil A."/>
            <person name="Alvarado L."/>
            <person name="Berlin A.M."/>
            <person name="Chapman S.B."/>
            <person name="Dewar J."/>
            <person name="Goldberg J."/>
            <person name="Griggs A."/>
            <person name="Gujja S."/>
            <person name="Hansen M."/>
            <person name="Howarth C."/>
            <person name="Imamovic A."/>
            <person name="Larimer J."/>
            <person name="McCowan C."/>
            <person name="Murphy C."/>
            <person name="Pearson M."/>
            <person name="Priest M."/>
            <person name="Roberts A."/>
            <person name="Saif S."/>
            <person name="Shea T."/>
            <person name="Sykes S."/>
            <person name="Wortman J."/>
            <person name="Nusbaum C."/>
            <person name="Birren B."/>
        </authorList>
    </citation>
    <scope>NUCLEOTIDE SEQUENCE [LARGE SCALE GENOMIC DNA]</scope>
    <source>
        <strain evidence="5 6">BCC8398</strain>
    </source>
</reference>
<name>A0A1B9GUI3_9TREE</name>
<dbReference type="InterPro" id="IPR051065">
    <property type="entry name" value="Ras-related_GTPase"/>
</dbReference>
<dbReference type="Pfam" id="PF00071">
    <property type="entry name" value="Ras"/>
    <property type="match status" value="1"/>
</dbReference>
<dbReference type="PROSITE" id="PS51419">
    <property type="entry name" value="RAB"/>
    <property type="match status" value="1"/>
</dbReference>
<comment type="catalytic activity">
    <reaction evidence="4">
        <text>GTP + H2O = GDP + phosphate + H(+)</text>
        <dbReference type="Rhea" id="RHEA:19669"/>
        <dbReference type="ChEBI" id="CHEBI:15377"/>
        <dbReference type="ChEBI" id="CHEBI:15378"/>
        <dbReference type="ChEBI" id="CHEBI:37565"/>
        <dbReference type="ChEBI" id="CHEBI:43474"/>
        <dbReference type="ChEBI" id="CHEBI:58189"/>
        <dbReference type="EC" id="3.6.5.2"/>
    </reaction>
</comment>
<dbReference type="PRINTS" id="PR00449">
    <property type="entry name" value="RASTRNSFRMNG"/>
</dbReference>
<dbReference type="GO" id="GO:0003925">
    <property type="term" value="F:G protein activity"/>
    <property type="evidence" value="ECO:0007669"/>
    <property type="project" value="UniProtKB-EC"/>
</dbReference>
<sequence length="94" mass="10942">MPQETGQRIPLVIVGNKSDLIDEREIETSEGEKLAASWGCSYYEASARTSTNITPIFEDIVRQLRRNDALRREERERDPARKKRRHMVKKCVVL</sequence>
<accession>A0A1B9GUI3</accession>
<dbReference type="InterPro" id="IPR001806">
    <property type="entry name" value="Small_GTPase"/>
</dbReference>
<dbReference type="Proteomes" id="UP000092666">
    <property type="component" value="Unassembled WGS sequence"/>
</dbReference>
<dbReference type="InterPro" id="IPR027417">
    <property type="entry name" value="P-loop_NTPase"/>
</dbReference>
<dbReference type="OrthoDB" id="5976022at2759"/>
<dbReference type="STRING" id="1296120.A0A1B9GUI3"/>
<dbReference type="PANTHER" id="PTHR45704">
    <property type="entry name" value="RAS-LIKE FAMILY MEMBER 11"/>
    <property type="match status" value="1"/>
</dbReference>
<dbReference type="AlphaFoldDB" id="A0A1B9GUI3"/>
<evidence type="ECO:0000256" key="2">
    <source>
        <dbReference type="ARBA" id="ARBA00011984"/>
    </source>
</evidence>
<keyword evidence="6" id="KW-1185">Reference proteome</keyword>